<protein>
    <submittedName>
        <fullName evidence="1">Uncharacterized protein</fullName>
    </submittedName>
</protein>
<dbReference type="AlphaFoldDB" id="A0AAV2RFG1"/>
<accession>A0AAV2RFG1</accession>
<organism evidence="1 2">
    <name type="scientific">Meganyctiphanes norvegica</name>
    <name type="common">Northern krill</name>
    <name type="synonym">Thysanopoda norvegica</name>
    <dbReference type="NCBI Taxonomy" id="48144"/>
    <lineage>
        <taxon>Eukaryota</taxon>
        <taxon>Metazoa</taxon>
        <taxon>Ecdysozoa</taxon>
        <taxon>Arthropoda</taxon>
        <taxon>Crustacea</taxon>
        <taxon>Multicrustacea</taxon>
        <taxon>Malacostraca</taxon>
        <taxon>Eumalacostraca</taxon>
        <taxon>Eucarida</taxon>
        <taxon>Euphausiacea</taxon>
        <taxon>Euphausiidae</taxon>
        <taxon>Meganyctiphanes</taxon>
    </lineage>
</organism>
<comment type="caution">
    <text evidence="1">The sequence shown here is derived from an EMBL/GenBank/DDBJ whole genome shotgun (WGS) entry which is preliminary data.</text>
</comment>
<sequence>MVMPKRKLLERRLCMVLCSPNRMPLFICHDVADVRMLRLIEFTQTIVRAKTTRILASAIVQRSDIKIITGHRREYSLDPYFTGVLLATSSTKRKLSNIVSNAVREADNKGNRRMMDINEDVEL</sequence>
<evidence type="ECO:0000313" key="2">
    <source>
        <dbReference type="Proteomes" id="UP001497623"/>
    </source>
</evidence>
<proteinExistence type="predicted"/>
<dbReference type="Proteomes" id="UP001497623">
    <property type="component" value="Unassembled WGS sequence"/>
</dbReference>
<reference evidence="1 2" key="1">
    <citation type="submission" date="2024-05" db="EMBL/GenBank/DDBJ databases">
        <authorList>
            <person name="Wallberg A."/>
        </authorList>
    </citation>
    <scope>NUCLEOTIDE SEQUENCE [LARGE SCALE GENOMIC DNA]</scope>
</reference>
<dbReference type="EMBL" id="CAXKWB010019847">
    <property type="protein sequence ID" value="CAL4122286.1"/>
    <property type="molecule type" value="Genomic_DNA"/>
</dbReference>
<name>A0AAV2RFG1_MEGNR</name>
<gene>
    <name evidence="1" type="ORF">MNOR_LOCUS23008</name>
</gene>
<evidence type="ECO:0000313" key="1">
    <source>
        <dbReference type="EMBL" id="CAL4122286.1"/>
    </source>
</evidence>
<keyword evidence="2" id="KW-1185">Reference proteome</keyword>